<evidence type="ECO:0000313" key="2">
    <source>
        <dbReference type="Proteomes" id="UP000013117"/>
    </source>
</evidence>
<dbReference type="PROSITE" id="PS51257">
    <property type="entry name" value="PROKAR_LIPOPROTEIN"/>
    <property type="match status" value="1"/>
</dbReference>
<sequence length="322" mass="36444">MDIKKYTFITLSSFVLSACGGGSDSGADNNRNQSQPTNRTKSQLTLAYLNDKTPLFADFSTDINNDTPAYNYGQVLNFKSPLSSKTYTFTYNFTANDLTYMIEAEYLNLNSQPISVNIYEKNCNNDRCLYSRSFTCKPTVFVCNNTAITVDQNTGASTLTFNHTKIVNLDDYKQLNYLDGSITGSLAQKPQDVPDIFPTGMQYEMKINGENIQYILAITPIKHSHYEKIRLINHNIIEFWTNIATEGDSIHIRIKDNKPILGILSFNSIYDIIFGYDTELGIYPNIMNDKIIYNPKNYEITFNGAEVEWVNLHMTLSGTIGP</sequence>
<evidence type="ECO:0008006" key="3">
    <source>
        <dbReference type="Google" id="ProtNLM"/>
    </source>
</evidence>
<gene>
    <name evidence="1" type="ORF">F960_03075</name>
</gene>
<evidence type="ECO:0000313" key="1">
    <source>
        <dbReference type="EMBL" id="ENV32900.1"/>
    </source>
</evidence>
<accession>N8ZN08</accession>
<dbReference type="Proteomes" id="UP000013117">
    <property type="component" value="Unassembled WGS sequence"/>
</dbReference>
<keyword evidence="2" id="KW-1185">Reference proteome</keyword>
<dbReference type="GeneID" id="84210367"/>
<reference evidence="1 2" key="1">
    <citation type="submission" date="2013-02" db="EMBL/GenBank/DDBJ databases">
        <title>The Genome Sequence of Acinetobacter gerneri CIP 107464.</title>
        <authorList>
            <consortium name="The Broad Institute Genome Sequencing Platform"/>
            <consortium name="The Broad Institute Genome Sequencing Center for Infectious Disease"/>
            <person name="Cerqueira G."/>
            <person name="Feldgarden M."/>
            <person name="Courvalin P."/>
            <person name="Perichon B."/>
            <person name="Grillot-Courvalin C."/>
            <person name="Clermont D."/>
            <person name="Rocha E."/>
            <person name="Yoon E.-J."/>
            <person name="Nemec A."/>
            <person name="Walker B."/>
            <person name="Young S.K."/>
            <person name="Zeng Q."/>
            <person name="Gargeya S."/>
            <person name="Fitzgerald M."/>
            <person name="Haas B."/>
            <person name="Abouelleil A."/>
            <person name="Alvarado L."/>
            <person name="Arachchi H.M."/>
            <person name="Berlin A.M."/>
            <person name="Chapman S.B."/>
            <person name="Dewar J."/>
            <person name="Goldberg J."/>
            <person name="Griggs A."/>
            <person name="Gujja S."/>
            <person name="Hansen M."/>
            <person name="Howarth C."/>
            <person name="Imamovic A."/>
            <person name="Larimer J."/>
            <person name="McCowan C."/>
            <person name="Murphy C."/>
            <person name="Neiman D."/>
            <person name="Pearson M."/>
            <person name="Priest M."/>
            <person name="Roberts A."/>
            <person name="Saif S."/>
            <person name="Shea T."/>
            <person name="Sisk P."/>
            <person name="Sykes S."/>
            <person name="Wortman J."/>
            <person name="Nusbaum C."/>
            <person name="Birren B."/>
        </authorList>
    </citation>
    <scope>NUCLEOTIDE SEQUENCE [LARGE SCALE GENOMIC DNA]</scope>
    <source>
        <strain evidence="1 2">CIP 107464</strain>
    </source>
</reference>
<dbReference type="eggNOG" id="ENOG503494M">
    <property type="taxonomic scope" value="Bacteria"/>
</dbReference>
<dbReference type="EMBL" id="APPN01000072">
    <property type="protein sequence ID" value="ENV32900.1"/>
    <property type="molecule type" value="Genomic_DNA"/>
</dbReference>
<dbReference type="HOGENOM" id="CLU_862295_0_0_6"/>
<dbReference type="OrthoDB" id="5734723at2"/>
<comment type="caution">
    <text evidence="1">The sequence shown here is derived from an EMBL/GenBank/DDBJ whole genome shotgun (WGS) entry which is preliminary data.</text>
</comment>
<organism evidence="1 2">
    <name type="scientific">Acinetobacter gerneri DSM 14967 = CIP 107464 = MTCC 9824</name>
    <dbReference type="NCBI Taxonomy" id="1120926"/>
    <lineage>
        <taxon>Bacteria</taxon>
        <taxon>Pseudomonadati</taxon>
        <taxon>Pseudomonadota</taxon>
        <taxon>Gammaproteobacteria</taxon>
        <taxon>Moraxellales</taxon>
        <taxon>Moraxellaceae</taxon>
        <taxon>Acinetobacter</taxon>
    </lineage>
</organism>
<dbReference type="PATRIC" id="fig|1120926.3.peg.2991"/>
<name>N8ZN08_9GAMM</name>
<proteinExistence type="predicted"/>
<dbReference type="AlphaFoldDB" id="N8ZN08"/>
<dbReference type="RefSeq" id="WP_004866237.1">
    <property type="nucleotide sequence ID" value="NZ_ASYY01000004.1"/>
</dbReference>
<protein>
    <recommendedName>
        <fullName evidence="3">Lipoprotein</fullName>
    </recommendedName>
</protein>